<dbReference type="AlphaFoldDB" id="A0A6J1H591"/>
<dbReference type="GeneID" id="111460171"/>
<accession>A0A6J1H591</accession>
<gene>
    <name evidence="2" type="primary">LOC111460171</name>
</gene>
<dbReference type="RefSeq" id="XP_022959070.1">
    <property type="nucleotide sequence ID" value="XM_023103302.1"/>
</dbReference>
<protein>
    <submittedName>
        <fullName evidence="2">Uncharacterized protein LOC111460171</fullName>
    </submittedName>
</protein>
<keyword evidence="1" id="KW-1185">Reference proteome</keyword>
<dbReference type="Proteomes" id="UP000504609">
    <property type="component" value="Unplaced"/>
</dbReference>
<evidence type="ECO:0000313" key="1">
    <source>
        <dbReference type="Proteomes" id="UP000504609"/>
    </source>
</evidence>
<sequence length="259" mass="29166">MLTFQVAAMEALTYNLLPLLHLAPFADFRFSRSTVFFTASRENSTSCLYAQLQISESFFTILSTNPNGPEELRSSLQIDEFFFAISLTGTDNILLTALMPDEPFCTNLFFTNSIGHLKYNTILAMGPTPNTNVPEMDDGPFVAIDAEWFRDIATRLCAFNTRIWVTATVSKVTFSAILMEFALLAEDKRCVIGGSNFGDGIKFPVTLIPLNFFIQASYLDNMVYFYMSSGGNTFVKFETGRWTNIVAFNPEDRWEVLPK</sequence>
<organism evidence="1 2">
    <name type="scientific">Cucurbita moschata</name>
    <name type="common">Winter crookneck squash</name>
    <name type="synonym">Cucurbita pepo var. moschata</name>
    <dbReference type="NCBI Taxonomy" id="3662"/>
    <lineage>
        <taxon>Eukaryota</taxon>
        <taxon>Viridiplantae</taxon>
        <taxon>Streptophyta</taxon>
        <taxon>Embryophyta</taxon>
        <taxon>Tracheophyta</taxon>
        <taxon>Spermatophyta</taxon>
        <taxon>Magnoliopsida</taxon>
        <taxon>eudicotyledons</taxon>
        <taxon>Gunneridae</taxon>
        <taxon>Pentapetalae</taxon>
        <taxon>rosids</taxon>
        <taxon>fabids</taxon>
        <taxon>Cucurbitales</taxon>
        <taxon>Cucurbitaceae</taxon>
        <taxon>Cucurbiteae</taxon>
        <taxon>Cucurbita</taxon>
    </lineage>
</organism>
<proteinExistence type="predicted"/>
<name>A0A6J1H591_CUCMO</name>
<evidence type="ECO:0000313" key="2">
    <source>
        <dbReference type="RefSeq" id="XP_022959070.1"/>
    </source>
</evidence>
<reference evidence="2" key="1">
    <citation type="submission" date="2025-08" db="UniProtKB">
        <authorList>
            <consortium name="RefSeq"/>
        </authorList>
    </citation>
    <scope>IDENTIFICATION</scope>
    <source>
        <tissue evidence="2">Young leaves</tissue>
    </source>
</reference>
<dbReference type="Gene3D" id="3.70.10.10">
    <property type="match status" value="1"/>
</dbReference>
<dbReference type="KEGG" id="cmos:111460171"/>